<comment type="caution">
    <text evidence="12">The sequence shown here is derived from an EMBL/GenBank/DDBJ whole genome shotgun (WGS) entry which is preliminary data.</text>
</comment>
<comment type="catalytic activity">
    <reaction evidence="9">
        <text>N-terminal L-prolyl-L-prolyl-L-lysyl-[protein] + 2 S-adenosyl-L-methionine = N-terminal N,N-dimethyl-L-prolyl-L-prolyl-L-lysyl-[protein] + 2 S-adenosyl-L-homocysteine + 2 H(+)</text>
        <dbReference type="Rhea" id="RHEA:54736"/>
        <dbReference type="Rhea" id="RHEA-COMP:13787"/>
        <dbReference type="Rhea" id="RHEA-COMP:13974"/>
        <dbReference type="ChEBI" id="CHEBI:15378"/>
        <dbReference type="ChEBI" id="CHEBI:57856"/>
        <dbReference type="ChEBI" id="CHEBI:59789"/>
        <dbReference type="ChEBI" id="CHEBI:138059"/>
        <dbReference type="ChEBI" id="CHEBI:138318"/>
        <dbReference type="EC" id="2.1.1.244"/>
    </reaction>
</comment>
<protein>
    <recommendedName>
        <fullName evidence="6">Alpha N-terminal protein methyltransferase 1</fullName>
        <ecNumber evidence="5">2.1.1.244</ecNumber>
    </recommendedName>
    <alternativeName>
        <fullName evidence="7">X-Pro-Lys N-terminal protein methyltransferase 1</fullName>
    </alternativeName>
</protein>
<dbReference type="Gene3D" id="3.40.50.150">
    <property type="entry name" value="Vaccinia Virus protein VP39"/>
    <property type="match status" value="1"/>
</dbReference>
<keyword evidence="13" id="KW-1185">Reference proteome</keyword>
<sequence>MTNNNQTNNEPTPDRQLGLAYWDSISRSDLTNNGVLGGYGDGSLPRIDSLSSRIFILTIMPHLSTIEPPINLLAGRSTSGRNVVAADCCFRALDVGSGIGRVTNDVLIHLFHRVDLIEPIPRFIDRSRTLLSSTLRRLGSSTTASRHTRAVRLWCRPLQEFDPKLFTSNDLSLRRGDGTDRSHETLAYDLIWAQWTLGHLSDLELVEFFTKCKSCLRGAEDGRANGGYLVVKENVYQDQSDPDGDLVEFDDQDSSLTRSNKRFCRLFEESGLKLIRDEIQVGFNPELYQVKFYVLQ</sequence>
<dbReference type="EC" id="2.1.1.244" evidence="5"/>
<dbReference type="GO" id="GO:0071885">
    <property type="term" value="F:N-terminal protein N-methyltransferase activity"/>
    <property type="evidence" value="ECO:0007669"/>
    <property type="project" value="UniProtKB-EC"/>
</dbReference>
<feature type="binding site" evidence="11">
    <location>
        <begin position="158"/>
        <end position="159"/>
    </location>
    <ligand>
        <name>S-adenosyl-L-methionine</name>
        <dbReference type="ChEBI" id="CHEBI:59789"/>
    </ligand>
</feature>
<evidence type="ECO:0000313" key="13">
    <source>
        <dbReference type="Proteomes" id="UP001153365"/>
    </source>
</evidence>
<dbReference type="Pfam" id="PF05891">
    <property type="entry name" value="Methyltransf_PK"/>
    <property type="match status" value="1"/>
</dbReference>
<evidence type="ECO:0000256" key="3">
    <source>
        <dbReference type="ARBA" id="ARBA00022679"/>
    </source>
</evidence>
<organism evidence="12 13">
    <name type="scientific">Phakopsora pachyrhizi</name>
    <name type="common">Asian soybean rust disease fungus</name>
    <dbReference type="NCBI Taxonomy" id="170000"/>
    <lineage>
        <taxon>Eukaryota</taxon>
        <taxon>Fungi</taxon>
        <taxon>Dikarya</taxon>
        <taxon>Basidiomycota</taxon>
        <taxon>Pucciniomycotina</taxon>
        <taxon>Pucciniomycetes</taxon>
        <taxon>Pucciniales</taxon>
        <taxon>Phakopsoraceae</taxon>
        <taxon>Phakopsora</taxon>
    </lineage>
</organism>
<evidence type="ECO:0000256" key="9">
    <source>
        <dbReference type="ARBA" id="ARBA00047885"/>
    </source>
</evidence>
<dbReference type="EMBL" id="CALTRL010003990">
    <property type="protein sequence ID" value="CAH7682286.1"/>
    <property type="molecule type" value="Genomic_DNA"/>
</dbReference>
<keyword evidence="2" id="KW-0489">Methyltransferase</keyword>
<evidence type="ECO:0000256" key="1">
    <source>
        <dbReference type="ARBA" id="ARBA00009059"/>
    </source>
</evidence>
<dbReference type="Proteomes" id="UP001153365">
    <property type="component" value="Unassembled WGS sequence"/>
</dbReference>
<dbReference type="SUPFAM" id="SSF53335">
    <property type="entry name" value="S-adenosyl-L-methionine-dependent methyltransferases"/>
    <property type="match status" value="1"/>
</dbReference>
<feature type="binding site" evidence="11">
    <location>
        <position position="96"/>
    </location>
    <ligand>
        <name>S-adenosyl-L-methionine</name>
        <dbReference type="ChEBI" id="CHEBI:59789"/>
    </ligand>
</feature>
<dbReference type="GO" id="GO:0005737">
    <property type="term" value="C:cytoplasm"/>
    <property type="evidence" value="ECO:0007669"/>
    <property type="project" value="TreeGrafter"/>
</dbReference>
<comment type="catalytic activity">
    <reaction evidence="10">
        <text>N-terminal L-alanyl-L-prolyl-L-lysyl-[protein] + 3 S-adenosyl-L-methionine = N-terminal N,N,N-trimethyl-L-alanyl-L-prolyl-L-lysyl-[protein] + 3 S-adenosyl-L-homocysteine + 3 H(+)</text>
        <dbReference type="Rhea" id="RHEA:54712"/>
        <dbReference type="Rhea" id="RHEA-COMP:13785"/>
        <dbReference type="Rhea" id="RHEA-COMP:13971"/>
        <dbReference type="ChEBI" id="CHEBI:15378"/>
        <dbReference type="ChEBI" id="CHEBI:57856"/>
        <dbReference type="ChEBI" id="CHEBI:59789"/>
        <dbReference type="ChEBI" id="CHEBI:138057"/>
        <dbReference type="ChEBI" id="CHEBI:138315"/>
        <dbReference type="EC" id="2.1.1.244"/>
    </reaction>
</comment>
<feature type="binding site" evidence="11">
    <location>
        <position position="194"/>
    </location>
    <ligand>
        <name>S-adenosyl-L-methionine</name>
        <dbReference type="ChEBI" id="CHEBI:59789"/>
    </ligand>
</feature>
<dbReference type="InterPro" id="IPR029063">
    <property type="entry name" value="SAM-dependent_MTases_sf"/>
</dbReference>
<evidence type="ECO:0000256" key="2">
    <source>
        <dbReference type="ARBA" id="ARBA00022603"/>
    </source>
</evidence>
<keyword evidence="4 11" id="KW-0949">S-adenosyl-L-methionine</keyword>
<evidence type="ECO:0000256" key="8">
    <source>
        <dbReference type="ARBA" id="ARBA00047306"/>
    </source>
</evidence>
<comment type="similarity">
    <text evidence="1">Belongs to the methyltransferase superfamily. NTM1 family.</text>
</comment>
<dbReference type="AlphaFoldDB" id="A0AAV0B9Q8"/>
<dbReference type="PIRSF" id="PIRSF016958">
    <property type="entry name" value="DUF858_MeTrfase_lik"/>
    <property type="match status" value="1"/>
</dbReference>
<dbReference type="InterPro" id="IPR008576">
    <property type="entry name" value="MeTrfase_NTM1"/>
</dbReference>
<proteinExistence type="inferred from homology"/>
<reference evidence="12" key="1">
    <citation type="submission" date="2022-06" db="EMBL/GenBank/DDBJ databases">
        <authorList>
            <consortium name="SYNGENTA / RWTH Aachen University"/>
        </authorList>
    </citation>
    <scope>NUCLEOTIDE SEQUENCE</scope>
</reference>
<dbReference type="PANTHER" id="PTHR12753">
    <property type="entry name" value="AD-003 - RELATED"/>
    <property type="match status" value="1"/>
</dbReference>
<evidence type="ECO:0000256" key="10">
    <source>
        <dbReference type="ARBA" id="ARBA00048167"/>
    </source>
</evidence>
<evidence type="ECO:0000256" key="4">
    <source>
        <dbReference type="ARBA" id="ARBA00022691"/>
    </source>
</evidence>
<dbReference type="PANTHER" id="PTHR12753:SF0">
    <property type="entry name" value="ALPHA N-TERMINAL PROTEIN METHYLTRANSFERASE 1"/>
    <property type="match status" value="1"/>
</dbReference>
<evidence type="ECO:0000313" key="12">
    <source>
        <dbReference type="EMBL" id="CAH7682286.1"/>
    </source>
</evidence>
<evidence type="ECO:0000256" key="5">
    <source>
        <dbReference type="ARBA" id="ARBA00039112"/>
    </source>
</evidence>
<comment type="catalytic activity">
    <reaction evidence="8">
        <text>N-terminal L-seryl-L-prolyl-L-lysyl-[protein] + 3 S-adenosyl-L-methionine = N-terminal N,N,N-trimethyl-L-seryl-L-prolyl-L-lysyl-[protein] + 3 S-adenosyl-L-homocysteine + 3 H(+)</text>
        <dbReference type="Rhea" id="RHEA:54724"/>
        <dbReference type="Rhea" id="RHEA-COMP:13789"/>
        <dbReference type="Rhea" id="RHEA-COMP:13973"/>
        <dbReference type="ChEBI" id="CHEBI:15378"/>
        <dbReference type="ChEBI" id="CHEBI:57856"/>
        <dbReference type="ChEBI" id="CHEBI:59789"/>
        <dbReference type="ChEBI" id="CHEBI:138061"/>
        <dbReference type="ChEBI" id="CHEBI:138317"/>
        <dbReference type="EC" id="2.1.1.244"/>
    </reaction>
</comment>
<evidence type="ECO:0000256" key="7">
    <source>
        <dbReference type="ARBA" id="ARBA00043129"/>
    </source>
</evidence>
<evidence type="ECO:0000256" key="6">
    <source>
        <dbReference type="ARBA" id="ARBA00039449"/>
    </source>
</evidence>
<evidence type="ECO:0000256" key="11">
    <source>
        <dbReference type="PIRSR" id="PIRSR016958-1"/>
    </source>
</evidence>
<feature type="binding site" evidence="11">
    <location>
        <position position="101"/>
    </location>
    <ligand>
        <name>S-adenosyl-L-methionine</name>
        <dbReference type="ChEBI" id="CHEBI:59789"/>
    </ligand>
</feature>
<name>A0AAV0B9Q8_PHAPC</name>
<accession>A0AAV0B9Q8</accession>
<gene>
    <name evidence="12" type="ORF">PPACK8108_LOCUS15117</name>
</gene>
<keyword evidence="3" id="KW-0808">Transferase</keyword>
<dbReference type="GO" id="GO:0032259">
    <property type="term" value="P:methylation"/>
    <property type="evidence" value="ECO:0007669"/>
    <property type="project" value="UniProtKB-KW"/>
</dbReference>